<reference evidence="4" key="1">
    <citation type="submission" date="2016-06" db="UniProtKB">
        <authorList>
            <consortium name="WormBaseParasite"/>
        </authorList>
    </citation>
    <scope>IDENTIFICATION</scope>
</reference>
<evidence type="ECO:0000313" key="4">
    <source>
        <dbReference type="WBParaSite" id="OFLC_0001596201-mRNA-1"/>
    </source>
</evidence>
<name>A0A183I887_9BILA</name>
<accession>A0A183I887</accession>
<proteinExistence type="predicted"/>
<feature type="coiled-coil region" evidence="1">
    <location>
        <begin position="22"/>
        <end position="49"/>
    </location>
</feature>
<evidence type="ECO:0000313" key="3">
    <source>
        <dbReference type="Proteomes" id="UP000267606"/>
    </source>
</evidence>
<dbReference type="Proteomes" id="UP000267606">
    <property type="component" value="Unassembled WGS sequence"/>
</dbReference>
<keyword evidence="1" id="KW-0175">Coiled coil</keyword>
<evidence type="ECO:0000256" key="1">
    <source>
        <dbReference type="SAM" id="Coils"/>
    </source>
</evidence>
<gene>
    <name evidence="2" type="ORF">OFLC_LOCUS15950</name>
</gene>
<protein>
    <submittedName>
        <fullName evidence="4">HOOK domain-containing protein</fullName>
    </submittedName>
</protein>
<evidence type="ECO:0000313" key="2">
    <source>
        <dbReference type="EMBL" id="VDP25265.1"/>
    </source>
</evidence>
<dbReference type="AlphaFoldDB" id="A0A183I887"/>
<dbReference type="EMBL" id="UZAJ01043344">
    <property type="protein sequence ID" value="VDP25265.1"/>
    <property type="molecule type" value="Genomic_DNA"/>
</dbReference>
<organism evidence="4">
    <name type="scientific">Onchocerca flexuosa</name>
    <dbReference type="NCBI Taxonomy" id="387005"/>
    <lineage>
        <taxon>Eukaryota</taxon>
        <taxon>Metazoa</taxon>
        <taxon>Ecdysozoa</taxon>
        <taxon>Nematoda</taxon>
        <taxon>Chromadorea</taxon>
        <taxon>Rhabditida</taxon>
        <taxon>Spirurina</taxon>
        <taxon>Spiruromorpha</taxon>
        <taxon>Filarioidea</taxon>
        <taxon>Onchocercidae</taxon>
        <taxon>Onchocerca</taxon>
    </lineage>
</organism>
<reference evidence="2 3" key="2">
    <citation type="submission" date="2018-11" db="EMBL/GenBank/DDBJ databases">
        <authorList>
            <consortium name="Pathogen Informatics"/>
        </authorList>
    </citation>
    <scope>NUCLEOTIDE SEQUENCE [LARGE SCALE GENOMIC DNA]</scope>
</reference>
<dbReference type="WBParaSite" id="OFLC_0001596201-mRNA-1">
    <property type="protein sequence ID" value="OFLC_0001596201-mRNA-1"/>
    <property type="gene ID" value="OFLC_0001596201"/>
</dbReference>
<sequence>MNDLLKKYEDAAVRSIKLEHELNDSNRRVASMEDLIKKANEERDAAKDSLKKIHLIPELDEIRGRRSRSISPG</sequence>
<keyword evidence="3" id="KW-1185">Reference proteome</keyword>